<protein>
    <submittedName>
        <fullName evidence="8">Aste57867_11456 protein</fullName>
    </submittedName>
</protein>
<dbReference type="InterPro" id="IPR031737">
    <property type="entry name" value="CNDH2_C"/>
</dbReference>
<feature type="region of interest" description="Disordered" evidence="4">
    <location>
        <begin position="241"/>
        <end position="294"/>
    </location>
</feature>
<keyword evidence="9" id="KW-1185">Reference proteome</keyword>
<evidence type="ECO:0000313" key="9">
    <source>
        <dbReference type="Proteomes" id="UP000332933"/>
    </source>
</evidence>
<dbReference type="Proteomes" id="UP000332933">
    <property type="component" value="Unassembled WGS sequence"/>
</dbReference>
<proteinExistence type="inferred from homology"/>
<name>A0A485KT19_9STRA</name>
<dbReference type="GO" id="GO:0000796">
    <property type="term" value="C:condensin complex"/>
    <property type="evidence" value="ECO:0007669"/>
    <property type="project" value="TreeGrafter"/>
</dbReference>
<feature type="compositionally biased region" description="Acidic residues" evidence="4">
    <location>
        <begin position="268"/>
        <end position="287"/>
    </location>
</feature>
<dbReference type="InterPro" id="IPR031739">
    <property type="entry name" value="Ncaph2"/>
</dbReference>
<sequence length="672" mass="74055">MPPTASFISQLLNPLRELSVDLDLGAELEEYLEVINVDESVLVNFAQAALLVQQSSALYSKKVEDLYTLVLDTLAHLQSTDVRDGALVGAGPASKKQKNAQGRAAARGGVSETTLTMADLSAEATHINWTVRTHVEESKKIDLPPLAPSKSRRNVDKKTNTKTFQASMVLMGSFVSMENDSGESLKLRSCLIDPTTGALFLDENSKGLLDPSGDTLDNPVLGNVVPTILNATGGLVDVFPPRAPLQGSENDQDDPVEFGGGDNGMDYAGDEGSNEPDEIPGLTEEDPPVQPQFSTTTDEVFTATGRMSSVWPHEIAVNDDHLDETDPWALLDAYETKDCVIKPFRKGISYRVRLPKLKAHDTIKDEPIYTPVRNVKFLHRLKQQLLAKPYKLFAEAPTDWPLKEEYTKCFAKVKVQDPKVERMRATSMKSELKDEPQDAAWGDFGGNDDAGMDDDGVDGGGADDFGFDDDGGGDFAHSGDDDDDAANDVPTVKKAPRPEETPLDETDDAMSIARSLDWDDASVSYEELCKRHIEQFMRGTEQYLKETNVSKHVTEWQIKLAPILDAQDQRPPFDIRECGQEIVDQLGETDHTHVVAFEDVVHDRASYEICRIFSAVLHLANDGQVQLDHDIDMDSLRLARPATPATPPTDEVNESVTTHRGQRRRTKTRPGQ</sequence>
<dbReference type="GO" id="GO:0003682">
    <property type="term" value="F:chromatin binding"/>
    <property type="evidence" value="ECO:0007669"/>
    <property type="project" value="TreeGrafter"/>
</dbReference>
<dbReference type="Pfam" id="PF16858">
    <property type="entry name" value="CNDH2_C"/>
    <property type="match status" value="1"/>
</dbReference>
<evidence type="ECO:0000256" key="3">
    <source>
        <dbReference type="ARBA" id="ARBA00023242"/>
    </source>
</evidence>
<dbReference type="PANTHER" id="PTHR14324:SF3">
    <property type="entry name" value="CONDENSIN-2 COMPLEX SUBUNIT H2"/>
    <property type="match status" value="1"/>
</dbReference>
<dbReference type="PANTHER" id="PTHR14324">
    <property type="entry name" value="CONDENSIN-2 COMPLEX SUBUNIT H2"/>
    <property type="match status" value="1"/>
</dbReference>
<dbReference type="InterPro" id="IPR009378">
    <property type="entry name" value="H2_N"/>
</dbReference>
<dbReference type="GO" id="GO:0051306">
    <property type="term" value="P:mitotic sister chromatid separation"/>
    <property type="evidence" value="ECO:0007669"/>
    <property type="project" value="TreeGrafter"/>
</dbReference>
<evidence type="ECO:0000259" key="6">
    <source>
        <dbReference type="Pfam" id="PF16858"/>
    </source>
</evidence>
<dbReference type="AlphaFoldDB" id="A0A485KT19"/>
<feature type="domain" description="Condensin II complex subunit H2 N-terminal" evidence="5">
    <location>
        <begin position="9"/>
        <end position="81"/>
    </location>
</feature>
<evidence type="ECO:0000256" key="2">
    <source>
        <dbReference type="ARBA" id="ARBA00007844"/>
    </source>
</evidence>
<accession>A0A485KT19</accession>
<reference evidence="7" key="2">
    <citation type="submission" date="2019-06" db="EMBL/GenBank/DDBJ databases">
        <title>Genomics analysis of Aphanomyces spp. identifies a new class of oomycete effector associated with host adaptation.</title>
        <authorList>
            <person name="Gaulin E."/>
        </authorList>
    </citation>
    <scope>NUCLEOTIDE SEQUENCE</scope>
    <source>
        <strain evidence="7">CBS 578.67</strain>
    </source>
</reference>
<feature type="compositionally biased region" description="Basic residues" evidence="4">
    <location>
        <begin position="660"/>
        <end position="672"/>
    </location>
</feature>
<feature type="region of interest" description="Disordered" evidence="4">
    <location>
        <begin position="640"/>
        <end position="672"/>
    </location>
</feature>
<reference evidence="8 9" key="1">
    <citation type="submission" date="2019-03" db="EMBL/GenBank/DDBJ databases">
        <authorList>
            <person name="Gaulin E."/>
            <person name="Dumas B."/>
        </authorList>
    </citation>
    <scope>NUCLEOTIDE SEQUENCE [LARGE SCALE GENOMIC DNA]</scope>
    <source>
        <strain evidence="8">CBS 568.67</strain>
    </source>
</reference>
<feature type="domain" description="Condensin-2 complex subunit H2 C-terminal" evidence="6">
    <location>
        <begin position="524"/>
        <end position="633"/>
    </location>
</feature>
<dbReference type="EMBL" id="VJMH01005283">
    <property type="protein sequence ID" value="KAF0697873.1"/>
    <property type="molecule type" value="Genomic_DNA"/>
</dbReference>
<dbReference type="GO" id="GO:0005634">
    <property type="term" value="C:nucleus"/>
    <property type="evidence" value="ECO:0007669"/>
    <property type="project" value="UniProtKB-SubCell"/>
</dbReference>
<comment type="subcellular location">
    <subcellularLocation>
        <location evidence="1">Nucleus</location>
    </subcellularLocation>
</comment>
<feature type="compositionally biased region" description="Basic and acidic residues" evidence="4">
    <location>
        <begin position="426"/>
        <end position="436"/>
    </location>
</feature>
<comment type="similarity">
    <text evidence="2">Belongs to the CND2 H2 (condensin-2 subunit 2) family.</text>
</comment>
<dbReference type="Pfam" id="PF06278">
    <property type="entry name" value="CNDH2_N"/>
    <property type="match status" value="1"/>
</dbReference>
<feature type="region of interest" description="Disordered" evidence="4">
    <location>
        <begin position="426"/>
        <end position="506"/>
    </location>
</feature>
<gene>
    <name evidence="8" type="primary">Aste57867_11456</name>
    <name evidence="7" type="ORF">As57867_011413</name>
    <name evidence="8" type="ORF">ASTE57867_11456</name>
</gene>
<dbReference type="EMBL" id="CAADRA010005304">
    <property type="protein sequence ID" value="VFT88317.1"/>
    <property type="molecule type" value="Genomic_DNA"/>
</dbReference>
<keyword evidence="3" id="KW-0539">Nucleus</keyword>
<dbReference type="GO" id="GO:0010032">
    <property type="term" value="P:meiotic chromosome condensation"/>
    <property type="evidence" value="ECO:0007669"/>
    <property type="project" value="TreeGrafter"/>
</dbReference>
<dbReference type="OrthoDB" id="10038475at2759"/>
<organism evidence="8 9">
    <name type="scientific">Aphanomyces stellatus</name>
    <dbReference type="NCBI Taxonomy" id="120398"/>
    <lineage>
        <taxon>Eukaryota</taxon>
        <taxon>Sar</taxon>
        <taxon>Stramenopiles</taxon>
        <taxon>Oomycota</taxon>
        <taxon>Saprolegniomycetes</taxon>
        <taxon>Saprolegniales</taxon>
        <taxon>Verrucalvaceae</taxon>
        <taxon>Aphanomyces</taxon>
    </lineage>
</organism>
<evidence type="ECO:0000256" key="1">
    <source>
        <dbReference type="ARBA" id="ARBA00004123"/>
    </source>
</evidence>
<evidence type="ECO:0000313" key="8">
    <source>
        <dbReference type="EMBL" id="VFT88317.1"/>
    </source>
</evidence>
<evidence type="ECO:0000259" key="5">
    <source>
        <dbReference type="Pfam" id="PF06278"/>
    </source>
</evidence>
<evidence type="ECO:0000256" key="4">
    <source>
        <dbReference type="SAM" id="MobiDB-lite"/>
    </source>
</evidence>
<evidence type="ECO:0000313" key="7">
    <source>
        <dbReference type="EMBL" id="KAF0697873.1"/>
    </source>
</evidence>